<name>A0A494VWI5_9SPHN</name>
<dbReference type="Gene3D" id="3.40.309.10">
    <property type="entry name" value="Aldehyde Dehydrogenase, Chain A, domain 2"/>
    <property type="match status" value="1"/>
</dbReference>
<organism evidence="6 7">
    <name type="scientific">Sphingobium amiense</name>
    <dbReference type="NCBI Taxonomy" id="135719"/>
    <lineage>
        <taxon>Bacteria</taxon>
        <taxon>Pseudomonadati</taxon>
        <taxon>Pseudomonadota</taxon>
        <taxon>Alphaproteobacteria</taxon>
        <taxon>Sphingomonadales</taxon>
        <taxon>Sphingomonadaceae</taxon>
        <taxon>Sphingobium</taxon>
    </lineage>
</organism>
<dbReference type="Proteomes" id="UP000279959">
    <property type="component" value="Chromosome"/>
</dbReference>
<feature type="active site" evidence="3">
    <location>
        <position position="234"/>
    </location>
</feature>
<keyword evidence="7" id="KW-1185">Reference proteome</keyword>
<evidence type="ECO:0000313" key="7">
    <source>
        <dbReference type="Proteomes" id="UP000279959"/>
    </source>
</evidence>
<evidence type="ECO:0000313" key="6">
    <source>
        <dbReference type="EMBL" id="BBD96773.1"/>
    </source>
</evidence>
<dbReference type="PANTHER" id="PTHR11699">
    <property type="entry name" value="ALDEHYDE DEHYDROGENASE-RELATED"/>
    <property type="match status" value="1"/>
</dbReference>
<feature type="domain" description="Aldehyde dehydrogenase" evidence="5">
    <location>
        <begin position="7"/>
        <end position="458"/>
    </location>
</feature>
<comment type="similarity">
    <text evidence="1 4">Belongs to the aldehyde dehydrogenase family.</text>
</comment>
<dbReference type="Pfam" id="PF00171">
    <property type="entry name" value="Aldedh"/>
    <property type="match status" value="1"/>
</dbReference>
<dbReference type="InterPro" id="IPR016162">
    <property type="entry name" value="Ald_DH_N"/>
</dbReference>
<sequence length="466" mass="50041">MTQISPNMFRVISPVDGSEYAVRQYADAETLDRTIANAQKALIQWRRTPLAERVAIVLRFGEEMKARAPALAEAIAHQIGRPLWQCDETPRLVQIGEVLSGLADDVFQPVAYPSDGQVTRYTRATTGGIHFSICAWNYPTAMIGYLVTAPLIAGNVVILKHSPQTPVTAEIADEAFRAAGGPAGVLQVVHMDHASAERLIGSGIFKKVNFIGSVGGGRKVHAATAGTFTEVDLELGGKDPAYVRTDADFDHAIPLLVEGCFSNSGQSCCSVERIYVDRAIRDRFVDAFVAEAEKWTIGHPLDGRPMVGSVVGAHAAGFIRGHCDEAERSGAKRIAPYAAAAAALGEAYVAPQILLDVDHSMPVMREELFGPVACIQSVSGDDEALALMNDTEFGLTASVWTQDIERGAELLDEVDVGAAFINRCDHADAYLPWGGIKISGMGRMNGRAGLLSATETKSYHVRHVAN</sequence>
<dbReference type="Gene3D" id="3.40.605.10">
    <property type="entry name" value="Aldehyde Dehydrogenase, Chain A, domain 1"/>
    <property type="match status" value="1"/>
</dbReference>
<dbReference type="GO" id="GO:0016620">
    <property type="term" value="F:oxidoreductase activity, acting on the aldehyde or oxo group of donors, NAD or NADP as acceptor"/>
    <property type="evidence" value="ECO:0007669"/>
    <property type="project" value="InterPro"/>
</dbReference>
<dbReference type="RefSeq" id="WP_066700832.1">
    <property type="nucleotide sequence ID" value="NZ_AP018664.1"/>
</dbReference>
<dbReference type="FunFam" id="3.40.309.10:FF:000009">
    <property type="entry name" value="Aldehyde dehydrogenase A"/>
    <property type="match status" value="1"/>
</dbReference>
<dbReference type="KEGG" id="sami:SAMIE_1002740"/>
<dbReference type="InterPro" id="IPR016161">
    <property type="entry name" value="Ald_DH/histidinol_DH"/>
</dbReference>
<dbReference type="SUPFAM" id="SSF53720">
    <property type="entry name" value="ALDH-like"/>
    <property type="match status" value="1"/>
</dbReference>
<evidence type="ECO:0000256" key="2">
    <source>
        <dbReference type="ARBA" id="ARBA00023002"/>
    </source>
</evidence>
<dbReference type="PROSITE" id="PS00687">
    <property type="entry name" value="ALDEHYDE_DEHYDR_GLU"/>
    <property type="match status" value="1"/>
</dbReference>
<proteinExistence type="inferred from homology"/>
<evidence type="ECO:0000256" key="1">
    <source>
        <dbReference type="ARBA" id="ARBA00009986"/>
    </source>
</evidence>
<dbReference type="InterPro" id="IPR029510">
    <property type="entry name" value="Ald_DH_CS_GLU"/>
</dbReference>
<dbReference type="InterPro" id="IPR016163">
    <property type="entry name" value="Ald_DH_C"/>
</dbReference>
<dbReference type="InterPro" id="IPR015590">
    <property type="entry name" value="Aldehyde_DH_dom"/>
</dbReference>
<evidence type="ECO:0000256" key="4">
    <source>
        <dbReference type="RuleBase" id="RU003345"/>
    </source>
</evidence>
<dbReference type="EMBL" id="AP018664">
    <property type="protein sequence ID" value="BBD96773.1"/>
    <property type="molecule type" value="Genomic_DNA"/>
</dbReference>
<dbReference type="AlphaFoldDB" id="A0A494VWI5"/>
<keyword evidence="2 4" id="KW-0560">Oxidoreductase</keyword>
<evidence type="ECO:0000259" key="5">
    <source>
        <dbReference type="Pfam" id="PF00171"/>
    </source>
</evidence>
<reference evidence="6 7" key="1">
    <citation type="submission" date="2018-05" db="EMBL/GenBank/DDBJ databases">
        <title>Complete Genome Sequence of the Nonylphenol-Degrading Bacterium Sphingobium amiense DSM 16289T.</title>
        <authorList>
            <person name="Ootsuka M."/>
            <person name="Nishizawa T."/>
            <person name="Ohta H."/>
        </authorList>
    </citation>
    <scope>NUCLEOTIDE SEQUENCE [LARGE SCALE GENOMIC DNA]</scope>
    <source>
        <strain evidence="6 7">DSM 16289</strain>
    </source>
</reference>
<gene>
    <name evidence="6" type="ORF">SAMIE_1002740</name>
</gene>
<protein>
    <submittedName>
        <fullName evidence="6">Succinate-semialdehyde dehydrogenase</fullName>
    </submittedName>
</protein>
<evidence type="ECO:0000256" key="3">
    <source>
        <dbReference type="PROSITE-ProRule" id="PRU10007"/>
    </source>
</evidence>
<accession>A0A494VWI5</accession>